<proteinExistence type="predicted"/>
<organism evidence="3 4">
    <name type="scientific">Pseudomonas floridensis</name>
    <dbReference type="NCBI Taxonomy" id="1958950"/>
    <lineage>
        <taxon>Bacteria</taxon>
        <taxon>Pseudomonadati</taxon>
        <taxon>Pseudomonadota</taxon>
        <taxon>Gammaproteobacteria</taxon>
        <taxon>Pseudomonadales</taxon>
        <taxon>Pseudomonadaceae</taxon>
        <taxon>Pseudomonas</taxon>
    </lineage>
</organism>
<feature type="chain" id="PRO_5010881670" description="DUF1190 domain-containing protein" evidence="2">
    <location>
        <begin position="24"/>
        <end position="253"/>
    </location>
</feature>
<feature type="compositionally biased region" description="Low complexity" evidence="1">
    <location>
        <begin position="218"/>
        <end position="227"/>
    </location>
</feature>
<keyword evidence="2" id="KW-0732">Signal</keyword>
<evidence type="ECO:0000256" key="2">
    <source>
        <dbReference type="SAM" id="SignalP"/>
    </source>
</evidence>
<dbReference type="OrthoDB" id="7361974at2"/>
<protein>
    <recommendedName>
        <fullName evidence="5">DUF1190 domain-containing protein</fullName>
    </recommendedName>
</protein>
<feature type="region of interest" description="Disordered" evidence="1">
    <location>
        <begin position="170"/>
        <end position="253"/>
    </location>
</feature>
<evidence type="ECO:0008006" key="5">
    <source>
        <dbReference type="Google" id="ProtNLM"/>
    </source>
</evidence>
<comment type="caution">
    <text evidence="3">The sequence shown here is derived from an EMBL/GenBank/DDBJ whole genome shotgun (WGS) entry which is preliminary data.</text>
</comment>
<keyword evidence="4" id="KW-1185">Reference proteome</keyword>
<evidence type="ECO:0000313" key="4">
    <source>
        <dbReference type="Proteomes" id="UP000192815"/>
    </source>
</evidence>
<dbReference type="AlphaFoldDB" id="A0A1X0MXY0"/>
<name>A0A1X0MXY0_9PSED</name>
<dbReference type="InterPro" id="IPR009576">
    <property type="entry name" value="Biofilm_formation_YgiB"/>
</dbReference>
<dbReference type="Pfam" id="PF06693">
    <property type="entry name" value="DUF1190"/>
    <property type="match status" value="1"/>
</dbReference>
<dbReference type="Proteomes" id="UP000192815">
    <property type="component" value="Unassembled WGS sequence"/>
</dbReference>
<reference evidence="4" key="1">
    <citation type="submission" date="2017-02" db="EMBL/GenBank/DDBJ databases">
        <title>Pseudomonas floridae sp. nov., a novel pathogenic bacterial species isolated from tomato.</title>
        <authorList>
            <person name="Timilsina S."/>
            <person name="Vallad G.E."/>
            <person name="Jones J.B."/>
        </authorList>
    </citation>
    <scope>NUCLEOTIDE SEQUENCE [LARGE SCALE GENOMIC DNA]</scope>
    <source>
        <strain evidence="4">GEV388</strain>
    </source>
</reference>
<evidence type="ECO:0000256" key="1">
    <source>
        <dbReference type="SAM" id="MobiDB-lite"/>
    </source>
</evidence>
<accession>A0A1X0MXY0</accession>
<evidence type="ECO:0000313" key="3">
    <source>
        <dbReference type="EMBL" id="ORC53869.1"/>
    </source>
</evidence>
<dbReference type="RefSeq" id="WP_083186271.1">
    <property type="nucleotide sequence ID" value="NZ_CBCRZR010000044.1"/>
</dbReference>
<feature type="signal peptide" evidence="2">
    <location>
        <begin position="1"/>
        <end position="23"/>
    </location>
</feature>
<dbReference type="EMBL" id="MUIO01000149">
    <property type="protein sequence ID" value="ORC53869.1"/>
    <property type="molecule type" value="Genomic_DNA"/>
</dbReference>
<dbReference type="STRING" id="1958950.BZK31_27005"/>
<dbReference type="PROSITE" id="PS51257">
    <property type="entry name" value="PROKAR_LIPOPROTEIN"/>
    <property type="match status" value="1"/>
</dbReference>
<feature type="compositionally biased region" description="Low complexity" evidence="1">
    <location>
        <begin position="235"/>
        <end position="253"/>
    </location>
</feature>
<sequence>MRRSSVKWVLASTLPLAISGCGAADDAPNFQAKASFKTVQECTDAKIPVDVCSDAYMKALSDHRTIAPVYDDKASCDADFIPDYCQVTSDGKYTPKMGGFELGFEGNVPKEALDRANQEVAQAAPAGMSGTTGLLTGLLIGNLMSNGFGGGSRYYSQPIYQTRDDRSSGTYGYYGSSLPSQMERGKTFGKSTQARSGSGSYGTSTLGRSLGGSGSGSGSSVSSTISRGGFGSQASARSGWGGKSSSSSSSFGG</sequence>
<feature type="compositionally biased region" description="Low complexity" evidence="1">
    <location>
        <begin position="195"/>
        <end position="208"/>
    </location>
</feature>
<gene>
    <name evidence="3" type="ORF">BZK31_27005</name>
</gene>